<evidence type="ECO:0000313" key="1">
    <source>
        <dbReference type="EMBL" id="KAB0404756.1"/>
    </source>
</evidence>
<name>A0A6A1QEH8_BALPH</name>
<sequence>MANPQTPVQYMVETSGRNRPDGCDHDWGNFSATSILTSKLLAIQNQALPMISKQPEHLRMNL</sequence>
<dbReference type="EMBL" id="SGJD01000544">
    <property type="protein sequence ID" value="KAB0404756.1"/>
    <property type="molecule type" value="Genomic_DNA"/>
</dbReference>
<dbReference type="Proteomes" id="UP000437017">
    <property type="component" value="Unassembled WGS sequence"/>
</dbReference>
<proteinExistence type="predicted"/>
<evidence type="ECO:0000313" key="2">
    <source>
        <dbReference type="Proteomes" id="UP000437017"/>
    </source>
</evidence>
<accession>A0A6A1QEH8</accession>
<gene>
    <name evidence="1" type="ORF">E2I00_019008</name>
</gene>
<protein>
    <submittedName>
        <fullName evidence="1">Uncharacterized protein</fullName>
    </submittedName>
</protein>
<organism evidence="1 2">
    <name type="scientific">Balaenoptera physalus</name>
    <name type="common">Fin whale</name>
    <name type="synonym">Balaena physalus</name>
    <dbReference type="NCBI Taxonomy" id="9770"/>
    <lineage>
        <taxon>Eukaryota</taxon>
        <taxon>Metazoa</taxon>
        <taxon>Chordata</taxon>
        <taxon>Craniata</taxon>
        <taxon>Vertebrata</taxon>
        <taxon>Euteleostomi</taxon>
        <taxon>Mammalia</taxon>
        <taxon>Eutheria</taxon>
        <taxon>Laurasiatheria</taxon>
        <taxon>Artiodactyla</taxon>
        <taxon>Whippomorpha</taxon>
        <taxon>Cetacea</taxon>
        <taxon>Mysticeti</taxon>
        <taxon>Balaenopteridae</taxon>
        <taxon>Balaenoptera</taxon>
    </lineage>
</organism>
<comment type="caution">
    <text evidence="1">The sequence shown here is derived from an EMBL/GenBank/DDBJ whole genome shotgun (WGS) entry which is preliminary data.</text>
</comment>
<dbReference type="AlphaFoldDB" id="A0A6A1QEH8"/>
<reference evidence="1 2" key="1">
    <citation type="journal article" date="2019" name="PLoS ONE">
        <title>Genomic analyses reveal an absence of contemporary introgressive admixture between fin whales and blue whales, despite known hybrids.</title>
        <authorList>
            <person name="Westbury M.V."/>
            <person name="Petersen B."/>
            <person name="Lorenzen E.D."/>
        </authorList>
    </citation>
    <scope>NUCLEOTIDE SEQUENCE [LARGE SCALE GENOMIC DNA]</scope>
    <source>
        <strain evidence="1">FinWhale-01</strain>
    </source>
</reference>
<keyword evidence="2" id="KW-1185">Reference proteome</keyword>